<sequence length="346" mass="39960">MAMRSDSYMERQERLRERGKVELPLNIDTKKYLYGNISFQDVFIVLPFLLLGATLSYLLFRAGHLNQQILLVTFVPAMIVTVFQLNKHPIRKNLSLLQYKVIWKLQAKHRKKSFHYAKGALPMSRKQGDTRTELGLANIANGCLESSDRKLIKVLEISSVNLSLMNELAKENVLSAYQSFINDTGEKQIQLMQVAQPINLTNYLMWFNEEVDQNTSYAKRVLKQGYSNQIERIQKSKNMVTRKRYLVISKPMTDSSKDYMKLETTANILKAKLEQMLSGYEKLDVNILENDELLKFYYACIDFDNAQAQGENIVQKTNSKLDVVVGKNTAKALVDQYKTLLNERFE</sequence>
<evidence type="ECO:0000313" key="2">
    <source>
        <dbReference type="EMBL" id="MFC3210678.1"/>
    </source>
</evidence>
<protein>
    <submittedName>
        <fullName evidence="2">TrsD</fullName>
    </submittedName>
</protein>
<evidence type="ECO:0000313" key="3">
    <source>
        <dbReference type="Proteomes" id="UP001595625"/>
    </source>
</evidence>
<evidence type="ECO:0000256" key="1">
    <source>
        <dbReference type="SAM" id="Phobius"/>
    </source>
</evidence>
<name>A0ABV7KMJ7_PLAOK</name>
<gene>
    <name evidence="2" type="ORF">ACFOEJ_06325</name>
</gene>
<feature type="transmembrane region" description="Helical" evidence="1">
    <location>
        <begin position="42"/>
        <end position="60"/>
    </location>
</feature>
<accession>A0ABV7KMJ7</accession>
<dbReference type="Proteomes" id="UP001595625">
    <property type="component" value="Unassembled WGS sequence"/>
</dbReference>
<keyword evidence="3" id="KW-1185">Reference proteome</keyword>
<organism evidence="2 3">
    <name type="scientific">Planomicrobium okeanokoites</name>
    <name type="common">Planococcus okeanokoites</name>
    <name type="synonym">Flavobacterium okeanokoites</name>
    <dbReference type="NCBI Taxonomy" id="244"/>
    <lineage>
        <taxon>Bacteria</taxon>
        <taxon>Bacillati</taxon>
        <taxon>Bacillota</taxon>
        <taxon>Bacilli</taxon>
        <taxon>Bacillales</taxon>
        <taxon>Caryophanaceae</taxon>
        <taxon>Planomicrobium</taxon>
    </lineage>
</organism>
<dbReference type="EMBL" id="JBHRUJ010000010">
    <property type="protein sequence ID" value="MFC3210678.1"/>
    <property type="molecule type" value="Genomic_DNA"/>
</dbReference>
<reference evidence="3" key="1">
    <citation type="journal article" date="2019" name="Int. J. Syst. Evol. Microbiol.">
        <title>The Global Catalogue of Microorganisms (GCM) 10K type strain sequencing project: providing services to taxonomists for standard genome sequencing and annotation.</title>
        <authorList>
            <consortium name="The Broad Institute Genomics Platform"/>
            <consortium name="The Broad Institute Genome Sequencing Center for Infectious Disease"/>
            <person name="Wu L."/>
            <person name="Ma J."/>
        </authorList>
    </citation>
    <scope>NUCLEOTIDE SEQUENCE [LARGE SCALE GENOMIC DNA]</scope>
    <source>
        <strain evidence="3">CCM 320</strain>
    </source>
</reference>
<feature type="transmembrane region" description="Helical" evidence="1">
    <location>
        <begin position="69"/>
        <end position="86"/>
    </location>
</feature>
<comment type="caution">
    <text evidence="2">The sequence shown here is derived from an EMBL/GenBank/DDBJ whole genome shotgun (WGS) entry which is preliminary data.</text>
</comment>
<keyword evidence="1" id="KW-0812">Transmembrane</keyword>
<dbReference type="RefSeq" id="WP_377280336.1">
    <property type="nucleotide sequence ID" value="NZ_JBHRUJ010000010.1"/>
</dbReference>
<proteinExistence type="predicted"/>
<keyword evidence="1" id="KW-1133">Transmembrane helix</keyword>
<keyword evidence="1" id="KW-0472">Membrane</keyword>